<dbReference type="EMBL" id="CAJVPM010022525">
    <property type="protein sequence ID" value="CAG8645428.1"/>
    <property type="molecule type" value="Genomic_DNA"/>
</dbReference>
<evidence type="ECO:0000313" key="1">
    <source>
        <dbReference type="EMBL" id="CAG8645428.1"/>
    </source>
</evidence>
<dbReference type="Proteomes" id="UP000789860">
    <property type="component" value="Unassembled WGS sequence"/>
</dbReference>
<reference evidence="1" key="1">
    <citation type="submission" date="2021-06" db="EMBL/GenBank/DDBJ databases">
        <authorList>
            <person name="Kallberg Y."/>
            <person name="Tangrot J."/>
            <person name="Rosling A."/>
        </authorList>
    </citation>
    <scope>NUCLEOTIDE SEQUENCE</scope>
    <source>
        <strain evidence="1">AU212A</strain>
    </source>
</reference>
<keyword evidence="2" id="KW-1185">Reference proteome</keyword>
<protein>
    <submittedName>
        <fullName evidence="1">2107_t:CDS:1</fullName>
    </submittedName>
</protein>
<sequence length="429" mass="49861">MQNHIPLLVFDMNAQTNSDSDSKSNSDSESDSDSGSDLDNEVIAITLKKGAYRNISAILRFIVPKLVANKVLSYETPIIYLRISDDGRNVERKIKHIIVTLAILNDQKNLMKPERHYTILLFSGTENYTSLKTALEPIRHKLRELHENGFIDTDYRRWEIEVFFSSDWKFLAIILGFNVPNAFNFCPWCFCTKDLISDLNQNWLITKKIDQIKKDYRKFPGHIYSPILDMISMTHYVVNQLHLMLRITDHLWELALNECKNNGHFIDKMRELICNEMRVIGPDKLKVIENFNLSIMLPQAYATKVRKLWSGFSELYKMLDQNKLTGNIFRIKAREWLSIFLTPSQIIPGTNTIDKGLYTPSDITPYIHVLIYHVPEFLDIHLQWGFGTFSCQPVEKKNHQHVSTFFSKTLKNGTQKSAILEILEIENRA</sequence>
<gene>
    <name evidence="1" type="ORF">SCALOS_LOCUS8473</name>
</gene>
<name>A0ACA9NGK6_9GLOM</name>
<proteinExistence type="predicted"/>
<accession>A0ACA9NGK6</accession>
<organism evidence="1 2">
    <name type="scientific">Scutellospora calospora</name>
    <dbReference type="NCBI Taxonomy" id="85575"/>
    <lineage>
        <taxon>Eukaryota</taxon>
        <taxon>Fungi</taxon>
        <taxon>Fungi incertae sedis</taxon>
        <taxon>Mucoromycota</taxon>
        <taxon>Glomeromycotina</taxon>
        <taxon>Glomeromycetes</taxon>
        <taxon>Diversisporales</taxon>
        <taxon>Gigasporaceae</taxon>
        <taxon>Scutellospora</taxon>
    </lineage>
</organism>
<feature type="non-terminal residue" evidence="1">
    <location>
        <position position="429"/>
    </location>
</feature>
<comment type="caution">
    <text evidence="1">The sequence shown here is derived from an EMBL/GenBank/DDBJ whole genome shotgun (WGS) entry which is preliminary data.</text>
</comment>
<evidence type="ECO:0000313" key="2">
    <source>
        <dbReference type="Proteomes" id="UP000789860"/>
    </source>
</evidence>